<keyword evidence="3" id="KW-1185">Reference proteome</keyword>
<evidence type="ECO:0000256" key="1">
    <source>
        <dbReference type="SAM" id="SignalP"/>
    </source>
</evidence>
<gene>
    <name evidence="2" type="ORF">SOO65_05105</name>
</gene>
<dbReference type="Proteomes" id="UP001324634">
    <property type="component" value="Chromosome"/>
</dbReference>
<evidence type="ECO:0000313" key="3">
    <source>
        <dbReference type="Proteomes" id="UP001324634"/>
    </source>
</evidence>
<feature type="chain" id="PRO_5044016483" description="DUF1553 domain-containing protein" evidence="1">
    <location>
        <begin position="21"/>
        <end position="212"/>
    </location>
</feature>
<dbReference type="AlphaFoldDB" id="A0AAX4HRW6"/>
<organism evidence="2 3">
    <name type="scientific">Peredibacter starrii</name>
    <dbReference type="NCBI Taxonomy" id="28202"/>
    <lineage>
        <taxon>Bacteria</taxon>
        <taxon>Pseudomonadati</taxon>
        <taxon>Bdellovibrionota</taxon>
        <taxon>Bacteriovoracia</taxon>
        <taxon>Bacteriovoracales</taxon>
        <taxon>Bacteriovoracaceae</taxon>
        <taxon>Peredibacter</taxon>
    </lineage>
</organism>
<sequence length="212" mass="23546">MLRSSSFILALLMLAACQPAQEELKFDAPNALVEKQQQLNYASEIQMADRAYVESVLLQIFNASGTSAATYIQSDIYQKVEFGGACDFYSTSDLSPTTVEFPREQCYTGMGVVQNPNNNPMRYSLTTKVCERLVVDSARMDVVKAKIFSNNQWEAPSDASIQRAWSLFFPIESASPAVVKDLKAIADVSSGNEDAWKNIILTMCISPEWQVL</sequence>
<dbReference type="KEGG" id="psti:SOO65_05105"/>
<evidence type="ECO:0000313" key="2">
    <source>
        <dbReference type="EMBL" id="WPU66118.1"/>
    </source>
</evidence>
<accession>A0AAX4HRW6</accession>
<protein>
    <recommendedName>
        <fullName evidence="4">DUF1553 domain-containing protein</fullName>
    </recommendedName>
</protein>
<dbReference type="PROSITE" id="PS51257">
    <property type="entry name" value="PROKAR_LIPOPROTEIN"/>
    <property type="match status" value="1"/>
</dbReference>
<reference evidence="2 3" key="1">
    <citation type="submission" date="2023-11" db="EMBL/GenBank/DDBJ databases">
        <title>Peredibacter starrii A3.12.</title>
        <authorList>
            <person name="Mitchell R.J."/>
        </authorList>
    </citation>
    <scope>NUCLEOTIDE SEQUENCE [LARGE SCALE GENOMIC DNA]</scope>
    <source>
        <strain evidence="2 3">A3.12</strain>
    </source>
</reference>
<feature type="signal peptide" evidence="1">
    <location>
        <begin position="1"/>
        <end position="20"/>
    </location>
</feature>
<dbReference type="EMBL" id="CP139487">
    <property type="protein sequence ID" value="WPU66118.1"/>
    <property type="molecule type" value="Genomic_DNA"/>
</dbReference>
<dbReference type="RefSeq" id="WP_321397954.1">
    <property type="nucleotide sequence ID" value="NZ_CP139487.1"/>
</dbReference>
<name>A0AAX4HRW6_9BACT</name>
<keyword evidence="1" id="KW-0732">Signal</keyword>
<evidence type="ECO:0008006" key="4">
    <source>
        <dbReference type="Google" id="ProtNLM"/>
    </source>
</evidence>
<proteinExistence type="predicted"/>